<protein>
    <submittedName>
        <fullName evidence="1">Uncharacterized protein</fullName>
    </submittedName>
</protein>
<evidence type="ECO:0000313" key="1">
    <source>
        <dbReference type="EMBL" id="KAK7740626.1"/>
    </source>
</evidence>
<dbReference type="EMBL" id="JAKJXP020000167">
    <property type="protein sequence ID" value="KAK7740626.1"/>
    <property type="molecule type" value="Genomic_DNA"/>
</dbReference>
<sequence>MATAQNLGQPRRWWSAIRTPITEKFNSEEYSYRYYQAYGWAQARLGASTVIDSSRVSDIAAFYDGEITDDAWRWYKINYMMHRPFASVPTWETVANRLGEILDDPLLLVQYIGVRPHGAVDKTGWCKVGHACHFILRLLWARLEHEDKLASQGKSSAWASVDRWAAAHVLYTLLSGLQDDEARHFRDTNHAHYVREYRAAEANGGVNPAIVPPNSLTPEQYQKQLLDDDSSFLGRLAAYFRAMP</sequence>
<comment type="caution">
    <text evidence="1">The sequence shown here is derived from an EMBL/GenBank/DDBJ whole genome shotgun (WGS) entry which is preliminary data.</text>
</comment>
<reference evidence="1 2" key="1">
    <citation type="submission" date="2024-02" db="EMBL/GenBank/DDBJ databases">
        <title>De novo assembly and annotation of 12 fungi associated with fruit tree decline syndrome in Ontario, Canada.</title>
        <authorList>
            <person name="Sulman M."/>
            <person name="Ellouze W."/>
            <person name="Ilyukhin E."/>
        </authorList>
    </citation>
    <scope>NUCLEOTIDE SEQUENCE [LARGE SCALE GENOMIC DNA]</scope>
    <source>
        <strain evidence="1 2">M11/M66-122</strain>
    </source>
</reference>
<organism evidence="1 2">
    <name type="scientific">Diatrype stigma</name>
    <dbReference type="NCBI Taxonomy" id="117547"/>
    <lineage>
        <taxon>Eukaryota</taxon>
        <taxon>Fungi</taxon>
        <taxon>Dikarya</taxon>
        <taxon>Ascomycota</taxon>
        <taxon>Pezizomycotina</taxon>
        <taxon>Sordariomycetes</taxon>
        <taxon>Xylariomycetidae</taxon>
        <taxon>Xylariales</taxon>
        <taxon>Diatrypaceae</taxon>
        <taxon>Diatrype</taxon>
    </lineage>
</organism>
<dbReference type="Proteomes" id="UP001320420">
    <property type="component" value="Unassembled WGS sequence"/>
</dbReference>
<proteinExistence type="predicted"/>
<gene>
    <name evidence="1" type="ORF">SLS62_011067</name>
</gene>
<keyword evidence="2" id="KW-1185">Reference proteome</keyword>
<dbReference type="AlphaFoldDB" id="A0AAN9U5Z3"/>
<accession>A0AAN9U5Z3</accession>
<evidence type="ECO:0000313" key="2">
    <source>
        <dbReference type="Proteomes" id="UP001320420"/>
    </source>
</evidence>
<name>A0AAN9U5Z3_9PEZI</name>